<evidence type="ECO:0000259" key="1">
    <source>
        <dbReference type="Pfam" id="PF12571"/>
    </source>
</evidence>
<dbReference type="PANTHER" id="PTHR35191">
    <property type="entry name" value="PROPHAGE SIDE TAIL FIBER PROTEIN HOMOLOG STFQ-RELATED"/>
    <property type="match status" value="1"/>
</dbReference>
<dbReference type="Proteomes" id="UP000698963">
    <property type="component" value="Unassembled WGS sequence"/>
</dbReference>
<evidence type="ECO:0000313" key="3">
    <source>
        <dbReference type="Proteomes" id="UP000698963"/>
    </source>
</evidence>
<dbReference type="AlphaFoldDB" id="A0A921AXE4"/>
<gene>
    <name evidence="2" type="ORF">K8W16_09225</name>
</gene>
<sequence length="239" mass="25448">MADQTYKTVTTNLGRNALQVALSQGSTVQLTHMAVGDGNGSPVTPQATMTALVHEVYRANINLLTVDPDNPDQITAELVIPQSVGGFFIREVGLFLADGTLFAIGNTPLTEKTDIQSGSATDMTVKMVFRVQDASLIQLVIDPAQVLATREYVDSISSRVQKTWTLSSPVESGGTLTLPDGLSYIVGRDQLLLFWNGYPVDAGAFAETGNAGTVSTTIKLLFSAASGDEMQMVLFGSRL</sequence>
<accession>A0A921AXE4</accession>
<evidence type="ECO:0000313" key="2">
    <source>
        <dbReference type="EMBL" id="HJD97811.1"/>
    </source>
</evidence>
<protein>
    <submittedName>
        <fullName evidence="2">Phage tail protein</fullName>
    </submittedName>
</protein>
<name>A0A921AXE4_9BACT</name>
<dbReference type="Pfam" id="PF12571">
    <property type="entry name" value="Phage_tail_fib"/>
    <property type="match status" value="1"/>
</dbReference>
<dbReference type="EMBL" id="DYZA01000187">
    <property type="protein sequence ID" value="HJD97811.1"/>
    <property type="molecule type" value="Genomic_DNA"/>
</dbReference>
<reference evidence="2" key="1">
    <citation type="journal article" date="2021" name="PeerJ">
        <title>Extensive microbial diversity within the chicken gut microbiome revealed by metagenomics and culture.</title>
        <authorList>
            <person name="Gilroy R."/>
            <person name="Ravi A."/>
            <person name="Getino M."/>
            <person name="Pursley I."/>
            <person name="Horton D.L."/>
            <person name="Alikhan N.F."/>
            <person name="Baker D."/>
            <person name="Gharbi K."/>
            <person name="Hall N."/>
            <person name="Watson M."/>
            <person name="Adriaenssens E.M."/>
            <person name="Foster-Nyarko E."/>
            <person name="Jarju S."/>
            <person name="Secka A."/>
            <person name="Antonio M."/>
            <person name="Oren A."/>
            <person name="Chaudhuri R.R."/>
            <person name="La Ragione R."/>
            <person name="Hildebrand F."/>
            <person name="Pallen M.J."/>
        </authorList>
    </citation>
    <scope>NUCLEOTIDE SEQUENCE</scope>
    <source>
        <strain evidence="2">ChiGjej2B2-19336</strain>
    </source>
</reference>
<feature type="domain" description="Phage tail fibre protein N-terminal" evidence="1">
    <location>
        <begin position="4"/>
        <end position="150"/>
    </location>
</feature>
<dbReference type="PANTHER" id="PTHR35191:SF1">
    <property type="entry name" value="PROPHAGE SIDE TAIL FIBER PROTEIN HOMOLOG STFQ-RELATED"/>
    <property type="match status" value="1"/>
</dbReference>
<dbReference type="InterPro" id="IPR022225">
    <property type="entry name" value="Phage_tail_fibre_N"/>
</dbReference>
<reference evidence="2" key="2">
    <citation type="submission" date="2021-09" db="EMBL/GenBank/DDBJ databases">
        <authorList>
            <person name="Gilroy R."/>
        </authorList>
    </citation>
    <scope>NUCLEOTIDE SEQUENCE</scope>
    <source>
        <strain evidence="2">ChiGjej2B2-19336</strain>
    </source>
</reference>
<proteinExistence type="predicted"/>
<comment type="caution">
    <text evidence="2">The sequence shown here is derived from an EMBL/GenBank/DDBJ whole genome shotgun (WGS) entry which is preliminary data.</text>
</comment>
<organism evidence="2 3">
    <name type="scientific">Mailhella massiliensis</name>
    <dbReference type="NCBI Taxonomy" id="1903261"/>
    <lineage>
        <taxon>Bacteria</taxon>
        <taxon>Pseudomonadati</taxon>
        <taxon>Thermodesulfobacteriota</taxon>
        <taxon>Desulfovibrionia</taxon>
        <taxon>Desulfovibrionales</taxon>
        <taxon>Desulfovibrionaceae</taxon>
        <taxon>Mailhella</taxon>
    </lineage>
</organism>
<dbReference type="RefSeq" id="WP_304122857.1">
    <property type="nucleotide sequence ID" value="NZ_DYZA01000187.1"/>
</dbReference>
<dbReference type="InterPro" id="IPR051934">
    <property type="entry name" value="Phage_Tail_Fiber_Structural"/>
</dbReference>